<dbReference type="Proteomes" id="UP000007076">
    <property type="component" value="Chromosome"/>
</dbReference>
<name>E4NAD1_KITSK</name>
<organism evidence="1 2">
    <name type="scientific">Kitasatospora setae (strain ATCC 33774 / DSM 43861 / JCM 3304 / KCC A-0304 / NBRC 14216 / KM-6054)</name>
    <name type="common">Streptomyces setae</name>
    <dbReference type="NCBI Taxonomy" id="452652"/>
    <lineage>
        <taxon>Bacteria</taxon>
        <taxon>Bacillati</taxon>
        <taxon>Actinomycetota</taxon>
        <taxon>Actinomycetes</taxon>
        <taxon>Kitasatosporales</taxon>
        <taxon>Streptomycetaceae</taxon>
        <taxon>Kitasatospora</taxon>
    </lineage>
</organism>
<dbReference type="HOGENOM" id="CLU_3252831_0_0_11"/>
<evidence type="ECO:0000313" key="2">
    <source>
        <dbReference type="Proteomes" id="UP000007076"/>
    </source>
</evidence>
<gene>
    <name evidence="1" type="ordered locus">KSE_23430</name>
</gene>
<dbReference type="KEGG" id="ksk:KSE_23430"/>
<dbReference type="STRING" id="452652.KSE_23430"/>
<sequence length="42" mass="4491">MRRDPVDPAKQSHKTVHVPKANLLTVRSLAELVTGPTAIGGE</sequence>
<dbReference type="EMBL" id="AP010968">
    <property type="protein sequence ID" value="BAJ28162.1"/>
    <property type="molecule type" value="Genomic_DNA"/>
</dbReference>
<accession>E4NAD1</accession>
<proteinExistence type="predicted"/>
<reference evidence="1 2" key="1">
    <citation type="journal article" date="2010" name="DNA Res.">
        <title>Genome sequence of Kitasatospora setae NBRC 14216T: an evolutionary snapshot of the family Streptomycetaceae.</title>
        <authorList>
            <person name="Ichikawa N."/>
            <person name="Oguchi A."/>
            <person name="Ikeda H."/>
            <person name="Ishikawa J."/>
            <person name="Kitani S."/>
            <person name="Watanabe Y."/>
            <person name="Nakamura S."/>
            <person name="Katano Y."/>
            <person name="Kishi E."/>
            <person name="Sasagawa M."/>
            <person name="Ankai A."/>
            <person name="Fukui S."/>
            <person name="Hashimoto Y."/>
            <person name="Kamata S."/>
            <person name="Otoguro M."/>
            <person name="Tanikawa S."/>
            <person name="Nihira T."/>
            <person name="Horinouchi S."/>
            <person name="Ohnishi Y."/>
            <person name="Hayakawa M."/>
            <person name="Kuzuyama T."/>
            <person name="Arisawa A."/>
            <person name="Nomoto F."/>
            <person name="Miura H."/>
            <person name="Takahashi Y."/>
            <person name="Fujita N."/>
        </authorList>
    </citation>
    <scope>NUCLEOTIDE SEQUENCE [LARGE SCALE GENOMIC DNA]</scope>
    <source>
        <strain evidence="2">ATCC 33774 / DSM 43861 / JCM 3304 / KCC A-0304 / NBRC 14216 / KM-6054</strain>
    </source>
</reference>
<protein>
    <submittedName>
        <fullName evidence="1">Uncharacterized protein</fullName>
    </submittedName>
</protein>
<keyword evidence="2" id="KW-1185">Reference proteome</keyword>
<dbReference type="AlphaFoldDB" id="E4NAD1"/>
<evidence type="ECO:0000313" key="1">
    <source>
        <dbReference type="EMBL" id="BAJ28162.1"/>
    </source>
</evidence>